<gene>
    <name evidence="2" type="ORF">XTALMG727_2910</name>
</gene>
<protein>
    <submittedName>
        <fullName evidence="2">Putative membrane protein</fullName>
    </submittedName>
</protein>
<sequence>MNTLSSGATPPSSGDLVAAVPKDHLRSLFYLFTGKPDSRIKIFKDPVCISPEDIVELNDCVVRKLETHHIDLSITSVKIGYNGSQFSEFSTWAEFESHKWQEPEKVEELVIKWDFLVNIKDYAAPQRHTLLFRISRDIKPSQIFHMLGAGNADELDKLDEVAAPAFCRVDFINAQISKELITLVEDWHKGRKQPKLINPVLFWLKKRRSGIATILDQWLLLSWALLVASFLYWASTHLLKDPSITQGAIAAFLAIYTLRPIGKVSHKLAGWAFQTLSEVEGSKVVFRFTSGDKKRIDELERDNQKQGRKFICASFWNLALNVVAGIIYAYFFTNGSL</sequence>
<dbReference type="RefSeq" id="WP_144423838.1">
    <property type="nucleotide sequence ID" value="NZ_CXOI01000049.1"/>
</dbReference>
<feature type="transmembrane region" description="Helical" evidence="1">
    <location>
        <begin position="244"/>
        <end position="261"/>
    </location>
</feature>
<keyword evidence="1" id="KW-0812">Transmembrane</keyword>
<accession>A0A0K3A362</accession>
<dbReference type="AlphaFoldDB" id="A0A0K3A362"/>
<name>A0A0K3A362_9XANT</name>
<dbReference type="Proteomes" id="UP000046187">
    <property type="component" value="Unassembled WGS sequence"/>
</dbReference>
<keyword evidence="1" id="KW-1133">Transmembrane helix</keyword>
<dbReference type="EMBL" id="CXOI01000049">
    <property type="protein sequence ID" value="CTP89970.1"/>
    <property type="molecule type" value="Genomic_DNA"/>
</dbReference>
<evidence type="ECO:0000256" key="1">
    <source>
        <dbReference type="SAM" id="Phobius"/>
    </source>
</evidence>
<evidence type="ECO:0000313" key="3">
    <source>
        <dbReference type="Proteomes" id="UP000046187"/>
    </source>
</evidence>
<proteinExistence type="predicted"/>
<reference evidence="3" key="1">
    <citation type="submission" date="2015-07" db="EMBL/GenBank/DDBJ databases">
        <authorList>
            <person name="Wibberg D."/>
        </authorList>
    </citation>
    <scope>NUCLEOTIDE SEQUENCE [LARGE SCALE GENOMIC DNA]</scope>
</reference>
<organism evidence="2 3">
    <name type="scientific">Xanthomonas graminis pv. arrhenatheri LMG 727</name>
    <dbReference type="NCBI Taxonomy" id="1195923"/>
    <lineage>
        <taxon>Bacteria</taxon>
        <taxon>Pseudomonadati</taxon>
        <taxon>Pseudomonadota</taxon>
        <taxon>Gammaproteobacteria</taxon>
        <taxon>Lysobacterales</taxon>
        <taxon>Lysobacteraceae</taxon>
        <taxon>Xanthomonas</taxon>
        <taxon>Xanthomonas translucens group</taxon>
        <taxon>Xanthomonas graminis</taxon>
    </lineage>
</organism>
<feature type="transmembrane region" description="Helical" evidence="1">
    <location>
        <begin position="310"/>
        <end position="331"/>
    </location>
</feature>
<evidence type="ECO:0000313" key="2">
    <source>
        <dbReference type="EMBL" id="CTP89970.1"/>
    </source>
</evidence>
<feature type="transmembrane region" description="Helical" evidence="1">
    <location>
        <begin position="211"/>
        <end position="232"/>
    </location>
</feature>
<keyword evidence="1" id="KW-0472">Membrane</keyword>
<keyword evidence="3" id="KW-1185">Reference proteome</keyword>